<evidence type="ECO:0000256" key="1">
    <source>
        <dbReference type="SAM" id="MobiDB-lite"/>
    </source>
</evidence>
<dbReference type="Proteomes" id="UP000243799">
    <property type="component" value="Unassembled WGS sequence"/>
</dbReference>
<organism evidence="4 5">
    <name type="scientific">Amycolatopsis marina</name>
    <dbReference type="NCBI Taxonomy" id="490629"/>
    <lineage>
        <taxon>Bacteria</taxon>
        <taxon>Bacillati</taxon>
        <taxon>Actinomycetota</taxon>
        <taxon>Actinomycetes</taxon>
        <taxon>Pseudonocardiales</taxon>
        <taxon>Pseudonocardiaceae</taxon>
        <taxon>Amycolatopsis</taxon>
    </lineage>
</organism>
<dbReference type="InterPro" id="IPR026935">
    <property type="entry name" value="BtrH_N"/>
</dbReference>
<evidence type="ECO:0000259" key="2">
    <source>
        <dbReference type="Pfam" id="PF14399"/>
    </source>
</evidence>
<gene>
    <name evidence="4" type="ORF">SAMN05216266_10352</name>
</gene>
<evidence type="ECO:0000313" key="5">
    <source>
        <dbReference type="Proteomes" id="UP000243799"/>
    </source>
</evidence>
<feature type="region of interest" description="Disordered" evidence="1">
    <location>
        <begin position="1"/>
        <end position="22"/>
    </location>
</feature>
<dbReference type="OrthoDB" id="3658511at2"/>
<proteinExistence type="predicted"/>
<dbReference type="Pfam" id="PF14399">
    <property type="entry name" value="BtrH_N"/>
    <property type="match status" value="1"/>
</dbReference>
<evidence type="ECO:0000313" key="4">
    <source>
        <dbReference type="EMBL" id="SFA97952.1"/>
    </source>
</evidence>
<accession>A0A1I0XA84</accession>
<dbReference type="Pfam" id="PF16169">
    <property type="entry name" value="DUF4872"/>
    <property type="match status" value="1"/>
</dbReference>
<evidence type="ECO:0008006" key="6">
    <source>
        <dbReference type="Google" id="ProtNLM"/>
    </source>
</evidence>
<keyword evidence="5" id="KW-1185">Reference proteome</keyword>
<reference evidence="5" key="1">
    <citation type="submission" date="2016-10" db="EMBL/GenBank/DDBJ databases">
        <authorList>
            <person name="Varghese N."/>
            <person name="Submissions S."/>
        </authorList>
    </citation>
    <scope>NUCLEOTIDE SEQUENCE [LARGE SCALE GENOMIC DNA]</scope>
    <source>
        <strain evidence="5">CGMCC 4.3568</strain>
    </source>
</reference>
<dbReference type="InterPro" id="IPR032369">
    <property type="entry name" value="DUF4872"/>
</dbReference>
<feature type="domain" description="Butirosin biosynthesis protein H N-terminal" evidence="2">
    <location>
        <begin position="26"/>
        <end position="160"/>
    </location>
</feature>
<feature type="compositionally biased region" description="Acidic residues" evidence="1">
    <location>
        <begin position="1"/>
        <end position="10"/>
    </location>
</feature>
<dbReference type="STRING" id="490629.SAMN05216266_10352"/>
<dbReference type="AlphaFoldDB" id="A0A1I0XA84"/>
<dbReference type="RefSeq" id="WP_091671103.1">
    <property type="nucleotide sequence ID" value="NZ_FOKG01000003.1"/>
</dbReference>
<name>A0A1I0XA84_9PSEU</name>
<feature type="domain" description="DUF4872" evidence="3">
    <location>
        <begin position="173"/>
        <end position="315"/>
    </location>
</feature>
<dbReference type="EMBL" id="FOKG01000003">
    <property type="protein sequence ID" value="SFA97952.1"/>
    <property type="molecule type" value="Genomic_DNA"/>
</dbReference>
<evidence type="ECO:0000259" key="3">
    <source>
        <dbReference type="Pfam" id="PF16169"/>
    </source>
</evidence>
<sequence>MTSGEQDETPGTDHGYRLRGGRQPDVSALTNVLAHRGADVTEPLIFLASGGIGAGYVLWEFTRDGSKPLVLGFRSQWQHTQFWLKSTVERLGLRMDLHTTRGARGAAKRLSAALDAGEPAIVQPDRFPLGYWYLPEAADGIGGHLVVAYAQSGDRVHLDDRNRAPLTVERSALDKARGRVGSAKNLLAVVRTGDLDRDRLADAVRSGLTDCTRRLAAKSTSFALPAWRKWATLLTDERAAKGWPAVFADRRGLVGALLSIWEGVDPAGMGGGHLRDLFADGLAEAAVLLDAPELEAHAANWRDISRRWREFADAALPEDVPEFGWMRGLTARVREGVTAGDAGQQAAAEAGTELWRLRAHYDAEDPFTERQAGSLFTDLGSRLRDIHTAETGAVAALSQVTTR</sequence>
<protein>
    <recommendedName>
        <fullName evidence="6">Butirosin biosynthesis protein H, N-terminal</fullName>
    </recommendedName>
</protein>